<keyword evidence="4" id="KW-1185">Reference proteome</keyword>
<feature type="region of interest" description="Disordered" evidence="1">
    <location>
        <begin position="194"/>
        <end position="273"/>
    </location>
</feature>
<evidence type="ECO:0000259" key="2">
    <source>
        <dbReference type="PROSITE" id="PS50042"/>
    </source>
</evidence>
<sequence length="951" mass="95200">STQGMVTSVGNAASGFLGISGGDEGVFGGIITAIGDKGGIFGEGGVLGRKKRQAYIPVVPVASSSANTGCYWYGGSKVCGGDGGGAANSGSPGGVIVSHVSTSVGVGQGAPGNGWVPGGVPGSANSWGNVGGPGENYIGPGGNYGGPGGNYGGSGGNYGGPGGNYGGPGGNYGGPGGNYGGPGGNYGSPGGNNGGPGGNYGSPGGNNGGPGGNYGSPGGNNGGPGGNYGSPGGNNGGHGGNYGSPGGNNGDYVQNSNGFHSGNGGGEYDGDTSENNEIFVEYVEGPPLNNEDLAGNTGGTGVPEPTVNKGNAGGAKDTGNKGGAGGAGNKGGTGGAGNKGGAGGAGNKGSAGGTGNKGGAGNKGNAGDAGNKGGAGNKGNAGSAGNKGGAGNKGNTGSAGGAGSKGGAGGTVDTGGASNKGDTKGNANKGNSTGSKGSTSSGSSSSTNSSSSSSKKSTKPSDSGGSIITYTNSTSKNSSNNAASSSSSSYHETVTTVAGGGSGSVKATLKKKTRSVSPFVESRKKRQAGQTGRWIFPVGGFQPIPIPAFDYGKLFSSSSQNLNDEEKAKLKEREQKAEETFQGVEDLIALAGKKFQESYGQSASNVGSWFDKTIAQAAGQTKVIVQQVNGPEGESYKKALKEMEDALKAMRDKIAKGPPGNKAKRDVSAYITHTRVKRQELESGSANVSGGSSYHETVKTLAGGGSGSFKVILKKMTRSVSPFVESRKKRQASQTGRWIFPVGGFQPIPIPAFDYGKLFSSSSQNLNDEEKAKLKEREQKAEETFQGVEDLIALAGKKFQESYGQSASNVGSWFDKTIAQAAGQTKVIVQQVNGPEGESYKKALKEMEDALKAMRDKIAKGPPGNKAKRDVSAYLTHTRVKREEDKAGRFIPTLDQIMGSAKSWYAKEVVQASKYSEAMDKQMKGPEGDRYRSAMKEMQEVMKTVQEIARK</sequence>
<dbReference type="EMBL" id="CAJVCH010129558">
    <property type="protein sequence ID" value="CAG7726007.1"/>
    <property type="molecule type" value="Genomic_DNA"/>
</dbReference>
<proteinExistence type="predicted"/>
<feature type="domain" description="Cyclic nucleotide-binding" evidence="2">
    <location>
        <begin position="1"/>
        <end position="56"/>
    </location>
</feature>
<dbReference type="Proteomes" id="UP000708208">
    <property type="component" value="Unassembled WGS sequence"/>
</dbReference>
<feature type="compositionally biased region" description="Gly residues" evidence="1">
    <location>
        <begin position="370"/>
        <end position="379"/>
    </location>
</feature>
<feature type="compositionally biased region" description="Low complexity" evidence="1">
    <location>
        <begin position="308"/>
        <end position="317"/>
    </location>
</feature>
<organism evidence="3 4">
    <name type="scientific">Allacma fusca</name>
    <dbReference type="NCBI Taxonomy" id="39272"/>
    <lineage>
        <taxon>Eukaryota</taxon>
        <taxon>Metazoa</taxon>
        <taxon>Ecdysozoa</taxon>
        <taxon>Arthropoda</taxon>
        <taxon>Hexapoda</taxon>
        <taxon>Collembola</taxon>
        <taxon>Symphypleona</taxon>
        <taxon>Sminthuridae</taxon>
        <taxon>Allacma</taxon>
    </lineage>
</organism>
<feature type="non-terminal residue" evidence="3">
    <location>
        <position position="951"/>
    </location>
</feature>
<reference evidence="3" key="1">
    <citation type="submission" date="2021-06" db="EMBL/GenBank/DDBJ databases">
        <authorList>
            <person name="Hodson N. C."/>
            <person name="Mongue J. A."/>
            <person name="Jaron S. K."/>
        </authorList>
    </citation>
    <scope>NUCLEOTIDE SEQUENCE</scope>
</reference>
<accession>A0A8J2JWQ3</accession>
<dbReference type="AlphaFoldDB" id="A0A8J2JWQ3"/>
<dbReference type="PROSITE" id="PS50042">
    <property type="entry name" value="CNMP_BINDING_3"/>
    <property type="match status" value="1"/>
</dbReference>
<comment type="caution">
    <text evidence="3">The sequence shown here is derived from an EMBL/GenBank/DDBJ whole genome shotgun (WGS) entry which is preliminary data.</text>
</comment>
<evidence type="ECO:0000313" key="4">
    <source>
        <dbReference type="Proteomes" id="UP000708208"/>
    </source>
</evidence>
<evidence type="ECO:0000313" key="3">
    <source>
        <dbReference type="EMBL" id="CAG7726007.1"/>
    </source>
</evidence>
<feature type="compositionally biased region" description="Gly residues" evidence="1">
    <location>
        <begin position="385"/>
        <end position="413"/>
    </location>
</feature>
<name>A0A8J2JWQ3_9HEXA</name>
<feature type="region of interest" description="Disordered" evidence="1">
    <location>
        <begin position="286"/>
        <end position="531"/>
    </location>
</feature>
<protein>
    <recommendedName>
        <fullName evidence="2">Cyclic nucleotide-binding domain-containing protein</fullName>
    </recommendedName>
</protein>
<evidence type="ECO:0000256" key="1">
    <source>
        <dbReference type="SAM" id="MobiDB-lite"/>
    </source>
</evidence>
<dbReference type="InterPro" id="IPR000595">
    <property type="entry name" value="cNMP-bd_dom"/>
</dbReference>
<feature type="non-terminal residue" evidence="3">
    <location>
        <position position="1"/>
    </location>
</feature>
<feature type="compositionally biased region" description="Gly residues" evidence="1">
    <location>
        <begin position="194"/>
        <end position="249"/>
    </location>
</feature>
<gene>
    <name evidence="3" type="ORF">AFUS01_LOCUS14939</name>
</gene>
<feature type="compositionally biased region" description="Low complexity" evidence="1">
    <location>
        <begin position="424"/>
        <end position="497"/>
    </location>
</feature>
<feature type="compositionally biased region" description="Gly residues" evidence="1">
    <location>
        <begin position="320"/>
        <end position="364"/>
    </location>
</feature>